<feature type="domain" description="PIN" evidence="4">
    <location>
        <begin position="3"/>
        <end position="131"/>
    </location>
</feature>
<keyword evidence="1" id="KW-0547">Nucleotide-binding</keyword>
<proteinExistence type="inferred from homology"/>
<name>A0ABT6N8G0_9FIRM</name>
<dbReference type="EMBL" id="JARYZI010000001">
    <property type="protein sequence ID" value="MDH8676697.1"/>
    <property type="molecule type" value="Genomic_DNA"/>
</dbReference>
<dbReference type="InterPro" id="IPR029060">
    <property type="entry name" value="PIN-like_dom_sf"/>
</dbReference>
<dbReference type="PANTHER" id="PTHR30473">
    <property type="entry name" value="PROTEIN PHOH"/>
    <property type="match status" value="1"/>
</dbReference>
<protein>
    <submittedName>
        <fullName evidence="5">PhoH family protein</fullName>
    </submittedName>
</protein>
<dbReference type="InterPro" id="IPR003714">
    <property type="entry name" value="PhoH"/>
</dbReference>
<organism evidence="5 6">
    <name type="scientific">Fusibacter bizertensis</name>
    <dbReference type="NCBI Taxonomy" id="1488331"/>
    <lineage>
        <taxon>Bacteria</taxon>
        <taxon>Bacillati</taxon>
        <taxon>Bacillota</taxon>
        <taxon>Clostridia</taxon>
        <taxon>Eubacteriales</taxon>
        <taxon>Eubacteriales Family XII. Incertae Sedis</taxon>
        <taxon>Fusibacter</taxon>
    </lineage>
</organism>
<dbReference type="SUPFAM" id="SSF88723">
    <property type="entry name" value="PIN domain-like"/>
    <property type="match status" value="1"/>
</dbReference>
<dbReference type="Gene3D" id="3.40.50.1010">
    <property type="entry name" value="5'-nuclease"/>
    <property type="match status" value="1"/>
</dbReference>
<dbReference type="RefSeq" id="WP_281092495.1">
    <property type="nucleotide sequence ID" value="NZ_JARYZI010000001.1"/>
</dbReference>
<evidence type="ECO:0000259" key="4">
    <source>
        <dbReference type="SMART" id="SM00670"/>
    </source>
</evidence>
<dbReference type="InterPro" id="IPR027417">
    <property type="entry name" value="P-loop_NTPase"/>
</dbReference>
<dbReference type="PANTHER" id="PTHR30473:SF2">
    <property type="entry name" value="PIN DOMAIN-CONTAINING PROTEIN"/>
    <property type="match status" value="1"/>
</dbReference>
<dbReference type="SUPFAM" id="SSF52540">
    <property type="entry name" value="P-loop containing nucleoside triphosphate hydrolases"/>
    <property type="match status" value="1"/>
</dbReference>
<dbReference type="CDD" id="cd09883">
    <property type="entry name" value="PIN_VapC_PhoHL-ATPase"/>
    <property type="match status" value="1"/>
</dbReference>
<dbReference type="InterPro" id="IPR002716">
    <property type="entry name" value="PIN_dom"/>
</dbReference>
<dbReference type="InterPro" id="IPR051451">
    <property type="entry name" value="PhoH2-like"/>
</dbReference>
<evidence type="ECO:0000313" key="5">
    <source>
        <dbReference type="EMBL" id="MDH8676697.1"/>
    </source>
</evidence>
<dbReference type="Proteomes" id="UP001158045">
    <property type="component" value="Unassembled WGS sequence"/>
</dbReference>
<dbReference type="Gene3D" id="3.40.50.300">
    <property type="entry name" value="P-loop containing nucleotide triphosphate hydrolases"/>
    <property type="match status" value="1"/>
</dbReference>
<dbReference type="SMART" id="SM00670">
    <property type="entry name" value="PINc"/>
    <property type="match status" value="1"/>
</dbReference>
<comment type="caution">
    <text evidence="5">The sequence shown here is derived from an EMBL/GenBank/DDBJ whole genome shotgun (WGS) entry which is preliminary data.</text>
</comment>
<sequence>MIKNYILDTNVMIHDPLCFYKFEDNHIIIPIICVEELDHLKKREGIVGYHARSAARELSNIRKTGSLSEGVKLENGGTLRIELNHMDFTSLPDGLDYNKNDTKILAVAKKLQEIYEPTQTILVTKDLYMAIKGDAIGLDIQDYQNDKVETDDLYRGYMDTEMYSKDIDAIYAGGLNVPKELEKTLFPNEFLHIKSLDRDGHEILARYDGDKIVPLKYQSEVSWGLVPINREQKMAYELLLNPDIHFVTISGGAGSGKTILATAVALQKVIEQGQYRKVVFVRPVVPAGNDIGYLPGTEEEKLRPWMGSFYDAIESLVDQKVLKKQKETIGKGRHMVYSEKPEFSVDDFIEQYRRFGVIETKTFTYMRGRTLTDALVIVDEAQEITPHLAKLMLTRAGFGSKFVFIGDPSDNQIDNVLVDAKSNGLVYTIEKMKPYPLTGHVTLKQVERSPLAKIAEQSM</sequence>
<accession>A0ABT6N8G0</accession>
<evidence type="ECO:0000256" key="1">
    <source>
        <dbReference type="ARBA" id="ARBA00022741"/>
    </source>
</evidence>
<dbReference type="Pfam" id="PF13638">
    <property type="entry name" value="PIN_4"/>
    <property type="match status" value="1"/>
</dbReference>
<keyword evidence="6" id="KW-1185">Reference proteome</keyword>
<evidence type="ECO:0000313" key="6">
    <source>
        <dbReference type="Proteomes" id="UP001158045"/>
    </source>
</evidence>
<evidence type="ECO:0000256" key="2">
    <source>
        <dbReference type="ARBA" id="ARBA00022840"/>
    </source>
</evidence>
<keyword evidence="2" id="KW-0067">ATP-binding</keyword>
<reference evidence="5 6" key="1">
    <citation type="submission" date="2023-04" db="EMBL/GenBank/DDBJ databases">
        <title>Fusibacter bizertensis strain WBS, isolated from littoral bottom sediments of the Arctic seas - biochemical and genomic analysis.</title>
        <authorList>
            <person name="Brioukhanov A.L."/>
        </authorList>
    </citation>
    <scope>NUCLEOTIDE SEQUENCE [LARGE SCALE GENOMIC DNA]</scope>
    <source>
        <strain evidence="5 6">WBS</strain>
    </source>
</reference>
<dbReference type="Pfam" id="PF02562">
    <property type="entry name" value="PhoH"/>
    <property type="match status" value="1"/>
</dbReference>
<comment type="similarity">
    <text evidence="3">In the N-terminal section; belongs to the PINc/VapC protein family.</text>
</comment>
<gene>
    <name evidence="5" type="ORF">QE109_00990</name>
</gene>
<evidence type="ECO:0000256" key="3">
    <source>
        <dbReference type="ARBA" id="ARBA00046345"/>
    </source>
</evidence>